<keyword evidence="1" id="KW-0833">Ubl conjugation pathway</keyword>
<comment type="pathway">
    <text evidence="1">Protein modification; protein ubiquitination.</text>
</comment>
<gene>
    <name evidence="3" type="ORF">SI8410_01000631</name>
</gene>
<sequence>MGDTPLARAPSPPPWEAVVLFSRRLDPSSLAVAACVCRSWRAAMSSDELWRSICLSLSPSLSRHRGRPSYRHLFALLRVAAEQRRRRPPPPEISLGELLFAVEVLRGGEPVFSAVVPGGDLGGVGSQVFRFDVAGGGGEAVAVAEATALRCSWTVVQRGWKGAAVMMEGGEKGVAVGEDEVWFSEELPPPACCCSGLRTGGLVAELGLRLGDRSGGDMVAEGRRRAVVGVTVGVLRVVGWRYVEVDDGLMYLQHFISPP</sequence>
<comment type="subunit">
    <text evidence="1">Component of the SCF-type E3 ligase complex.</text>
</comment>
<dbReference type="GO" id="GO:0016567">
    <property type="term" value="P:protein ubiquitination"/>
    <property type="evidence" value="ECO:0007669"/>
    <property type="project" value="UniProtKB-UniRule"/>
</dbReference>
<evidence type="ECO:0000256" key="1">
    <source>
        <dbReference type="RuleBase" id="RU369085"/>
    </source>
</evidence>
<protein>
    <recommendedName>
        <fullName evidence="1">F-box protein</fullName>
    </recommendedName>
</protein>
<dbReference type="SUPFAM" id="SSF81383">
    <property type="entry name" value="F-box domain"/>
    <property type="match status" value="1"/>
</dbReference>
<proteinExistence type="predicted"/>
<dbReference type="Pfam" id="PF12937">
    <property type="entry name" value="F-box-like"/>
    <property type="match status" value="1"/>
</dbReference>
<dbReference type="OrthoDB" id="1905685at2759"/>
<organism evidence="3 4">
    <name type="scientific">Spirodela intermedia</name>
    <name type="common">Intermediate duckweed</name>
    <dbReference type="NCBI Taxonomy" id="51605"/>
    <lineage>
        <taxon>Eukaryota</taxon>
        <taxon>Viridiplantae</taxon>
        <taxon>Streptophyta</taxon>
        <taxon>Embryophyta</taxon>
        <taxon>Tracheophyta</taxon>
        <taxon>Spermatophyta</taxon>
        <taxon>Magnoliopsida</taxon>
        <taxon>Liliopsida</taxon>
        <taxon>Araceae</taxon>
        <taxon>Lemnoideae</taxon>
        <taxon>Spirodela</taxon>
    </lineage>
</organism>
<accession>A0A7I8JWY6</accession>
<keyword evidence="1" id="KW-0539">Nucleus</keyword>
<evidence type="ECO:0000313" key="3">
    <source>
        <dbReference type="EMBL" id="CAA7388390.1"/>
    </source>
</evidence>
<dbReference type="InterPro" id="IPR001810">
    <property type="entry name" value="F-box_dom"/>
</dbReference>
<dbReference type="AlphaFoldDB" id="A0A7I8JWY6"/>
<dbReference type="GO" id="GO:0009740">
    <property type="term" value="P:gibberellic acid mediated signaling pathway"/>
    <property type="evidence" value="ECO:0007669"/>
    <property type="project" value="TreeGrafter"/>
</dbReference>
<feature type="domain" description="F-box" evidence="2">
    <location>
        <begin position="21"/>
        <end position="56"/>
    </location>
</feature>
<comment type="function">
    <text evidence="1">Acts as a component of a SCF E3 ubiquitin ligase complexes.</text>
</comment>
<dbReference type="EMBL" id="LR746264">
    <property type="protein sequence ID" value="CAA7388390.1"/>
    <property type="molecule type" value="Genomic_DNA"/>
</dbReference>
<dbReference type="Proteomes" id="UP000663760">
    <property type="component" value="Chromosome 1"/>
</dbReference>
<name>A0A7I8JWY6_SPIIN</name>
<dbReference type="GO" id="GO:0005737">
    <property type="term" value="C:cytoplasm"/>
    <property type="evidence" value="ECO:0007669"/>
    <property type="project" value="TreeGrafter"/>
</dbReference>
<dbReference type="PANTHER" id="PTHR12874">
    <property type="entry name" value="F-BOX ONLY PROTEIN 48-RELATED"/>
    <property type="match status" value="1"/>
</dbReference>
<reference evidence="3" key="1">
    <citation type="submission" date="2020-02" db="EMBL/GenBank/DDBJ databases">
        <authorList>
            <person name="Scholz U."/>
            <person name="Mascher M."/>
            <person name="Fiebig A."/>
        </authorList>
    </citation>
    <scope>NUCLEOTIDE SEQUENCE</scope>
</reference>
<evidence type="ECO:0000259" key="2">
    <source>
        <dbReference type="Pfam" id="PF12937"/>
    </source>
</evidence>
<dbReference type="GO" id="GO:0019005">
    <property type="term" value="C:SCF ubiquitin ligase complex"/>
    <property type="evidence" value="ECO:0007669"/>
    <property type="project" value="UniProtKB-UniRule"/>
</dbReference>
<comment type="subcellular location">
    <subcellularLocation>
        <location evidence="1">Nucleus</location>
    </subcellularLocation>
</comment>
<dbReference type="GO" id="GO:0005634">
    <property type="term" value="C:nucleus"/>
    <property type="evidence" value="ECO:0007669"/>
    <property type="project" value="UniProtKB-SubCell"/>
</dbReference>
<evidence type="ECO:0000313" key="4">
    <source>
        <dbReference type="Proteomes" id="UP000663760"/>
    </source>
</evidence>
<dbReference type="InterPro" id="IPR036047">
    <property type="entry name" value="F-box-like_dom_sf"/>
</dbReference>
<dbReference type="PANTHER" id="PTHR12874:SF16">
    <property type="entry name" value="OS01G0800800 PROTEIN"/>
    <property type="match status" value="1"/>
</dbReference>
<dbReference type="GO" id="GO:0031146">
    <property type="term" value="P:SCF-dependent proteasomal ubiquitin-dependent protein catabolic process"/>
    <property type="evidence" value="ECO:0007669"/>
    <property type="project" value="UniProtKB-UniRule"/>
</dbReference>
<dbReference type="Gene3D" id="1.20.1280.50">
    <property type="match status" value="1"/>
</dbReference>
<keyword evidence="4" id="KW-1185">Reference proteome</keyword>